<feature type="compositionally biased region" description="Basic and acidic residues" evidence="2">
    <location>
        <begin position="318"/>
        <end position="335"/>
    </location>
</feature>
<reference evidence="4 5" key="1">
    <citation type="journal article" date="2019" name="Emerg. Microbes Infect.">
        <title>Comprehensive subspecies identification of 175 nontuberculous mycobacteria species based on 7547 genomic profiles.</title>
        <authorList>
            <person name="Matsumoto Y."/>
            <person name="Kinjo T."/>
            <person name="Motooka D."/>
            <person name="Nabeya D."/>
            <person name="Jung N."/>
            <person name="Uechi K."/>
            <person name="Horii T."/>
            <person name="Iida T."/>
            <person name="Fujita J."/>
            <person name="Nakamura S."/>
        </authorList>
    </citation>
    <scope>NUCLEOTIDE SEQUENCE [LARGE SCALE GENOMIC DNA]</scope>
    <source>
        <strain evidence="4 5">JCM 12404</strain>
    </source>
</reference>
<organism evidence="4 5">
    <name type="scientific">Mycobacterium cookii</name>
    <dbReference type="NCBI Taxonomy" id="1775"/>
    <lineage>
        <taxon>Bacteria</taxon>
        <taxon>Bacillati</taxon>
        <taxon>Actinomycetota</taxon>
        <taxon>Actinomycetes</taxon>
        <taxon>Mycobacteriales</taxon>
        <taxon>Mycobacteriaceae</taxon>
        <taxon>Mycobacterium</taxon>
    </lineage>
</organism>
<dbReference type="AlphaFoldDB" id="A0A7I7KZL9"/>
<dbReference type="Pfam" id="PF04909">
    <property type="entry name" value="Amidohydro_2"/>
    <property type="match status" value="1"/>
</dbReference>
<evidence type="ECO:0000313" key="5">
    <source>
        <dbReference type="Proteomes" id="UP000465866"/>
    </source>
</evidence>
<evidence type="ECO:0000256" key="1">
    <source>
        <dbReference type="ARBA" id="ARBA00023239"/>
    </source>
</evidence>
<accession>A0A7I7KZL9</accession>
<evidence type="ECO:0000256" key="2">
    <source>
        <dbReference type="SAM" id="MobiDB-lite"/>
    </source>
</evidence>
<dbReference type="GO" id="GO:0016787">
    <property type="term" value="F:hydrolase activity"/>
    <property type="evidence" value="ECO:0007669"/>
    <property type="project" value="UniProtKB-KW"/>
</dbReference>
<protein>
    <submittedName>
        <fullName evidence="4">Amidohydrolase</fullName>
    </submittedName>
</protein>
<name>A0A7I7KZL9_9MYCO</name>
<dbReference type="GO" id="GO:0005737">
    <property type="term" value="C:cytoplasm"/>
    <property type="evidence" value="ECO:0007669"/>
    <property type="project" value="TreeGrafter"/>
</dbReference>
<dbReference type="GO" id="GO:0016831">
    <property type="term" value="F:carboxy-lyase activity"/>
    <property type="evidence" value="ECO:0007669"/>
    <property type="project" value="InterPro"/>
</dbReference>
<keyword evidence="5" id="KW-1185">Reference proteome</keyword>
<dbReference type="PANTHER" id="PTHR21240">
    <property type="entry name" value="2-AMINO-3-CARBOXYLMUCONATE-6-SEMIALDEHYDE DECARBOXYLASE"/>
    <property type="match status" value="1"/>
</dbReference>
<evidence type="ECO:0000313" key="4">
    <source>
        <dbReference type="EMBL" id="BBX47206.1"/>
    </source>
</evidence>
<keyword evidence="1" id="KW-0456">Lyase</keyword>
<gene>
    <name evidence="4" type="ORF">MCOO_32210</name>
</gene>
<feature type="region of interest" description="Disordered" evidence="2">
    <location>
        <begin position="311"/>
        <end position="335"/>
    </location>
</feature>
<dbReference type="InterPro" id="IPR032465">
    <property type="entry name" value="ACMSD"/>
</dbReference>
<feature type="domain" description="Amidohydrolase-related" evidence="3">
    <location>
        <begin position="11"/>
        <end position="310"/>
    </location>
</feature>
<evidence type="ECO:0000259" key="3">
    <source>
        <dbReference type="Pfam" id="PF04909"/>
    </source>
</evidence>
<dbReference type="Gene3D" id="3.20.20.140">
    <property type="entry name" value="Metal-dependent hydrolases"/>
    <property type="match status" value="1"/>
</dbReference>
<sequence length="335" mass="36610">MTAPTERLGRIDVQFHFSPAFYTERVRQSGGHITTDRWSVEAALDYMHRYRVAVGVMSVSTPSVNFLEPADSVAMARTLNDAAAEVARDNPGRFGNFATLPMLDVAATLAEIDYCLDELEMEGVCMMSNVGGTYLGHESFAPIFDELNRRKAVVFVHPTDPAYGQVRMAPVAEWPFDTTRAAIDLMYSGTIRRCPDVSFILAHAGGALPMVATRVQSMSAFYGSNPSPTSMDDTIAHIANFYYDLAISAHPNAIGALRAVSSLEHVLFACDWPFAPDIAVQQNVAGFESLDLTPGERHAIERGNAARLFPTPVTDHPLASHDDLARAPFRQDRGG</sequence>
<dbReference type="PANTHER" id="PTHR21240:SF28">
    <property type="entry name" value="ISO-OROTATE DECARBOXYLASE (EUROFUNG)"/>
    <property type="match status" value="1"/>
</dbReference>
<dbReference type="KEGG" id="mcoo:MCOO_32210"/>
<dbReference type="InterPro" id="IPR006680">
    <property type="entry name" value="Amidohydro-rel"/>
</dbReference>
<keyword evidence="4" id="KW-0378">Hydrolase</keyword>
<dbReference type="GO" id="GO:0019748">
    <property type="term" value="P:secondary metabolic process"/>
    <property type="evidence" value="ECO:0007669"/>
    <property type="project" value="TreeGrafter"/>
</dbReference>
<dbReference type="EMBL" id="AP022569">
    <property type="protein sequence ID" value="BBX47206.1"/>
    <property type="molecule type" value="Genomic_DNA"/>
</dbReference>
<dbReference type="Proteomes" id="UP000465866">
    <property type="component" value="Chromosome"/>
</dbReference>
<dbReference type="InterPro" id="IPR032466">
    <property type="entry name" value="Metal_Hydrolase"/>
</dbReference>
<dbReference type="SUPFAM" id="SSF51556">
    <property type="entry name" value="Metallo-dependent hydrolases"/>
    <property type="match status" value="1"/>
</dbReference>
<dbReference type="RefSeq" id="WP_163777607.1">
    <property type="nucleotide sequence ID" value="NZ_AP022569.1"/>
</dbReference>
<proteinExistence type="predicted"/>